<dbReference type="InterPro" id="IPR014001">
    <property type="entry name" value="Helicase_ATP-bd"/>
</dbReference>
<keyword evidence="5" id="KW-0347">Helicase</keyword>
<dbReference type="PANTHER" id="PTHR47961:SF12">
    <property type="entry name" value="HELICASE POLQ-LIKE"/>
    <property type="match status" value="1"/>
</dbReference>
<dbReference type="FunFam" id="3.40.50.300:FF:000813">
    <property type="entry name" value="helicase POLQ-like isoform X1"/>
    <property type="match status" value="1"/>
</dbReference>
<evidence type="ECO:0000256" key="3">
    <source>
        <dbReference type="ARBA" id="ARBA00022763"/>
    </source>
</evidence>
<evidence type="ECO:0000313" key="10">
    <source>
        <dbReference type="EMBL" id="CAD2173591.1"/>
    </source>
</evidence>
<dbReference type="Gene3D" id="3.40.50.300">
    <property type="entry name" value="P-loop containing nucleotide triphosphate hydrolases"/>
    <property type="match status" value="1"/>
</dbReference>
<evidence type="ECO:0000256" key="8">
    <source>
        <dbReference type="ARBA" id="ARBA00023242"/>
    </source>
</evidence>
<evidence type="ECO:0000256" key="5">
    <source>
        <dbReference type="ARBA" id="ARBA00022806"/>
    </source>
</evidence>
<dbReference type="Proteomes" id="UP000580250">
    <property type="component" value="Unassembled WGS sequence"/>
</dbReference>
<dbReference type="GO" id="GO:0006281">
    <property type="term" value="P:DNA repair"/>
    <property type="evidence" value="ECO:0007669"/>
    <property type="project" value="UniProtKB-KW"/>
</dbReference>
<keyword evidence="6" id="KW-0067">ATP-binding</keyword>
<keyword evidence="7" id="KW-0234">DNA repair</keyword>
<evidence type="ECO:0000256" key="6">
    <source>
        <dbReference type="ARBA" id="ARBA00022840"/>
    </source>
</evidence>
<dbReference type="InterPro" id="IPR027417">
    <property type="entry name" value="P-loop_NTPase"/>
</dbReference>
<accession>A0A6V7VHC1</accession>
<organism evidence="10 11">
    <name type="scientific">Meloidogyne enterolobii</name>
    <name type="common">Root-knot nematode worm</name>
    <name type="synonym">Meloidogyne mayaguensis</name>
    <dbReference type="NCBI Taxonomy" id="390850"/>
    <lineage>
        <taxon>Eukaryota</taxon>
        <taxon>Metazoa</taxon>
        <taxon>Ecdysozoa</taxon>
        <taxon>Nematoda</taxon>
        <taxon>Chromadorea</taxon>
        <taxon>Rhabditida</taxon>
        <taxon>Tylenchina</taxon>
        <taxon>Tylenchomorpha</taxon>
        <taxon>Tylenchoidea</taxon>
        <taxon>Meloidogynidae</taxon>
        <taxon>Meloidogyninae</taxon>
        <taxon>Meloidogyne</taxon>
    </lineage>
</organism>
<dbReference type="SUPFAM" id="SSF52540">
    <property type="entry name" value="P-loop containing nucleoside triphosphate hydrolases"/>
    <property type="match status" value="1"/>
</dbReference>
<evidence type="ECO:0000259" key="9">
    <source>
        <dbReference type="PROSITE" id="PS51192"/>
    </source>
</evidence>
<dbReference type="GO" id="GO:0016787">
    <property type="term" value="F:hydrolase activity"/>
    <property type="evidence" value="ECO:0007669"/>
    <property type="project" value="UniProtKB-KW"/>
</dbReference>
<proteinExistence type="predicted"/>
<dbReference type="GO" id="GO:0004386">
    <property type="term" value="F:helicase activity"/>
    <property type="evidence" value="ECO:0007669"/>
    <property type="project" value="UniProtKB-KW"/>
</dbReference>
<keyword evidence="3" id="KW-0227">DNA damage</keyword>
<dbReference type="InterPro" id="IPR050474">
    <property type="entry name" value="Hel308_SKI2-like"/>
</dbReference>
<evidence type="ECO:0000313" key="11">
    <source>
        <dbReference type="Proteomes" id="UP000580250"/>
    </source>
</evidence>
<dbReference type="OrthoDB" id="2320933at2759"/>
<dbReference type="GO" id="GO:0005524">
    <property type="term" value="F:ATP binding"/>
    <property type="evidence" value="ECO:0007669"/>
    <property type="project" value="UniProtKB-KW"/>
</dbReference>
<dbReference type="CDD" id="cd18026">
    <property type="entry name" value="DEXHc_POLQ-like"/>
    <property type="match status" value="1"/>
</dbReference>
<dbReference type="GO" id="GO:0003676">
    <property type="term" value="F:nucleic acid binding"/>
    <property type="evidence" value="ECO:0007669"/>
    <property type="project" value="InterPro"/>
</dbReference>
<comment type="caution">
    <text evidence="10">The sequence shown here is derived from an EMBL/GenBank/DDBJ whole genome shotgun (WGS) entry which is preliminary data.</text>
</comment>
<dbReference type="EMBL" id="CAJEWN010000220">
    <property type="protein sequence ID" value="CAD2173591.1"/>
    <property type="molecule type" value="Genomic_DNA"/>
</dbReference>
<dbReference type="AlphaFoldDB" id="A0A6V7VHC1"/>
<evidence type="ECO:0000256" key="4">
    <source>
        <dbReference type="ARBA" id="ARBA00022801"/>
    </source>
</evidence>
<keyword evidence="2" id="KW-0547">Nucleotide-binding</keyword>
<dbReference type="SMART" id="SM00487">
    <property type="entry name" value="DEXDc"/>
    <property type="match status" value="1"/>
</dbReference>
<evidence type="ECO:0000256" key="7">
    <source>
        <dbReference type="ARBA" id="ARBA00023204"/>
    </source>
</evidence>
<comment type="subcellular location">
    <subcellularLocation>
        <location evidence="1">Nucleus</location>
    </subcellularLocation>
</comment>
<name>A0A6V7VHC1_MELEN</name>
<evidence type="ECO:0000256" key="2">
    <source>
        <dbReference type="ARBA" id="ARBA00022741"/>
    </source>
</evidence>
<sequence length="263" mass="30399">MYGILIKRLKELIIHFTELVLGDLCKEGFMHWQKEFLQDEQLIIKRKNFVLWLPTGAGKTLVAELLLLRELLIKRKSCILILPYVAIVQEKIVSLSRLSEKLGFIIEEYAASKGRFPPIKHRNAYSIYVCTIEKAKGLINSMLEKGRMNEIGMVVVDELHMLGETGGRGAILEQSLCKLMFHQQNQQQIQIIGMSATLGNVDELCQFLSAKKFRTNFRPVKLIERIKMQDRLYLLDKEGNWTIEMNLPKKNVSGFFKIFLLNQ</sequence>
<feature type="domain" description="Helicase ATP-binding" evidence="9">
    <location>
        <begin position="40"/>
        <end position="216"/>
    </location>
</feature>
<keyword evidence="4" id="KW-0378">Hydrolase</keyword>
<reference evidence="10 11" key="1">
    <citation type="submission" date="2020-08" db="EMBL/GenBank/DDBJ databases">
        <authorList>
            <person name="Koutsovoulos G."/>
            <person name="Danchin GJ E."/>
        </authorList>
    </citation>
    <scope>NUCLEOTIDE SEQUENCE [LARGE SCALE GENOMIC DNA]</scope>
</reference>
<dbReference type="PANTHER" id="PTHR47961">
    <property type="entry name" value="DNA POLYMERASE THETA, PUTATIVE (AFU_ORTHOLOGUE AFUA_1G05260)-RELATED"/>
    <property type="match status" value="1"/>
</dbReference>
<dbReference type="PROSITE" id="PS51192">
    <property type="entry name" value="HELICASE_ATP_BIND_1"/>
    <property type="match status" value="1"/>
</dbReference>
<dbReference type="GO" id="GO:0005634">
    <property type="term" value="C:nucleus"/>
    <property type="evidence" value="ECO:0007669"/>
    <property type="project" value="UniProtKB-SubCell"/>
</dbReference>
<keyword evidence="8" id="KW-0539">Nucleus</keyword>
<protein>
    <recommendedName>
        <fullName evidence="9">Helicase ATP-binding domain-containing protein</fullName>
    </recommendedName>
</protein>
<gene>
    <name evidence="10" type="ORF">MENT_LOCUS25207</name>
</gene>
<evidence type="ECO:0000256" key="1">
    <source>
        <dbReference type="ARBA" id="ARBA00004123"/>
    </source>
</evidence>
<dbReference type="InterPro" id="IPR011545">
    <property type="entry name" value="DEAD/DEAH_box_helicase_dom"/>
</dbReference>
<dbReference type="Pfam" id="PF00270">
    <property type="entry name" value="DEAD"/>
    <property type="match status" value="1"/>
</dbReference>